<accession>A0A9Q0YHL8</accession>
<comment type="caution">
    <text evidence="5">The sequence shown here is derived from an EMBL/GenBank/DDBJ whole genome shotgun (WGS) entry which is preliminary data.</text>
</comment>
<evidence type="ECO:0000256" key="2">
    <source>
        <dbReference type="SAM" id="Phobius"/>
    </source>
</evidence>
<evidence type="ECO:0000313" key="6">
    <source>
        <dbReference type="Proteomes" id="UP001152320"/>
    </source>
</evidence>
<dbReference type="SMART" id="SM00327">
    <property type="entry name" value="VWA"/>
    <property type="match status" value="1"/>
</dbReference>
<dbReference type="CDD" id="cd00198">
    <property type="entry name" value="vWFA"/>
    <property type="match status" value="1"/>
</dbReference>
<keyword evidence="2" id="KW-1133">Transmembrane helix</keyword>
<keyword evidence="6" id="KW-1185">Reference proteome</keyword>
<dbReference type="OrthoDB" id="687730at2759"/>
<evidence type="ECO:0000256" key="3">
    <source>
        <dbReference type="SAM" id="SignalP"/>
    </source>
</evidence>
<feature type="chain" id="PRO_5040241545" evidence="3">
    <location>
        <begin position="26"/>
        <end position="1036"/>
    </location>
</feature>
<feature type="domain" description="VWFA" evidence="4">
    <location>
        <begin position="338"/>
        <end position="514"/>
    </location>
</feature>
<dbReference type="AlphaFoldDB" id="A0A9Q0YHL8"/>
<name>A0A9Q0YHL8_HOLLE</name>
<dbReference type="Pfam" id="PF08434">
    <property type="entry name" value="CLCA"/>
    <property type="match status" value="1"/>
</dbReference>
<keyword evidence="2" id="KW-0472">Membrane</keyword>
<dbReference type="EMBL" id="JAIZAY010000020">
    <property type="protein sequence ID" value="KAJ8022284.1"/>
    <property type="molecule type" value="Genomic_DNA"/>
</dbReference>
<dbReference type="PANTHER" id="PTHR10579:SF177">
    <property type="entry name" value="CALCIUM-ACTIVATED CHLORIDE CHANNEL REGULATOR 4-LIKE PROTEIN"/>
    <property type="match status" value="1"/>
</dbReference>
<dbReference type="Proteomes" id="UP001152320">
    <property type="component" value="Chromosome 20"/>
</dbReference>
<keyword evidence="2" id="KW-0812">Transmembrane</keyword>
<dbReference type="PANTHER" id="PTHR10579">
    <property type="entry name" value="CALCIUM-ACTIVATED CHLORIDE CHANNEL REGULATOR"/>
    <property type="match status" value="1"/>
</dbReference>
<evidence type="ECO:0000313" key="5">
    <source>
        <dbReference type="EMBL" id="KAJ8022284.1"/>
    </source>
</evidence>
<dbReference type="Pfam" id="PF13519">
    <property type="entry name" value="VWA_2"/>
    <property type="match status" value="1"/>
</dbReference>
<feature type="compositionally biased region" description="Basic and acidic residues" evidence="1">
    <location>
        <begin position="1007"/>
        <end position="1025"/>
    </location>
</feature>
<feature type="signal peptide" evidence="3">
    <location>
        <begin position="1"/>
        <end position="25"/>
    </location>
</feature>
<dbReference type="InterPro" id="IPR002035">
    <property type="entry name" value="VWF_A"/>
</dbReference>
<evidence type="ECO:0000256" key="1">
    <source>
        <dbReference type="SAM" id="MobiDB-lite"/>
    </source>
</evidence>
<protein>
    <submittedName>
        <fullName evidence="5">Calcium-activated chloride channel regulator 4A</fullName>
    </submittedName>
</protein>
<dbReference type="InterPro" id="IPR051266">
    <property type="entry name" value="CLCR"/>
</dbReference>
<feature type="transmembrane region" description="Helical" evidence="2">
    <location>
        <begin position="974"/>
        <end position="995"/>
    </location>
</feature>
<dbReference type="InterPro" id="IPR036465">
    <property type="entry name" value="vWFA_dom_sf"/>
</dbReference>
<dbReference type="Gene3D" id="3.40.50.410">
    <property type="entry name" value="von Willebrand factor, type A domain"/>
    <property type="match status" value="1"/>
</dbReference>
<keyword evidence="3" id="KW-0732">Signal</keyword>
<sequence length="1036" mass="114012">MHTFDSCLKGLTVVLLVYLFRDVSALTKPSSVRLEDNEYSGVIVAIHPDVEENGMVIESIKNMFIEASTVLFTATKLRSYFKNVTILVPDTWADNDSYDSPKNASFEGADVIIASRNPRFAPDPQQPAVPYTKHYEGCGRQAAHIHFTPEFLLDPHPSYGSLGRILVHEWGHYRWGLFDEYPDAIGDPDFYQEFYFDPETELYEATRCVKYGWHSEPVVRDEEGKYVTCEGNSTVGYENDCFSSPASTQPSVKASIMYGRMGIEELVEFCDSPNAQDVMLRHNAHAPNKHNRLCDSESSWEVMGRHVDFNNGNNLPRSPTLTHDVTPVFTVSRVRPARIVMILDTSGSMATENRYLKLADAARNFITSVALDGSYVGIVDFDSDGVIIEDLTMIDSDETRHRLAESVPEDANGGTCIGCGLQKGLEILTENDANPEGGVAVLISDGQDNGGNEDFRNEMKEEYVEAGVVIDAVAFSNTAEETLRDLVHETGGTLYLQTDDPGSDGLHAAFQATMERNVKEYDRRIVLLSESSFYNVSESKERGIFIDSTIGRKTAFEFSYFLDPIPESAALEVVLKSPSGERIDKTYPGYGTDETFQVVKVSINGIAEPGAWSFTVTNTYHSAHEIFTTVSSYASQEGVDPIIATAELSGSIINITDPEPFIAYAEIRQGFNPVIRANVFATIERPPDKYGFHYDPIILQLLDNGAGADITRDDGIYSRYFTNFTGVGYYGIKINIDNNDGSAVILLHNSTVPYTPYSGALPVIDPDELLSGNIPMIGNATLWVPGTPVPEPEHVQAPYFTRGVSGGSSRVPDVPAGWQPGDDITAPNKVIDLFVSASSFINGTVTLTFTAPGDDLDIGTATYYVFRRSESSLDLQINYTLIPAINDSDIIHGDPLSPAPFGVREEFMFQVPIPASPVVSYAFAMHAVDETGNEAKMSNVATAELREYIPQRPPITTTPPTPPSSVSPPVNYKLIIGLSVSGALLLCVIIILVAYHKSSRWRAKYDPNAKHSDEERNGAKEEHAYDNVCVDDLNKS</sequence>
<feature type="region of interest" description="Disordered" evidence="1">
    <location>
        <begin position="1007"/>
        <end position="1036"/>
    </location>
</feature>
<dbReference type="SUPFAM" id="SSF53300">
    <property type="entry name" value="vWA-like"/>
    <property type="match status" value="1"/>
</dbReference>
<gene>
    <name evidence="5" type="ORF">HOLleu_37135</name>
</gene>
<organism evidence="5 6">
    <name type="scientific">Holothuria leucospilota</name>
    <name type="common">Black long sea cucumber</name>
    <name type="synonym">Mertensiothuria leucospilota</name>
    <dbReference type="NCBI Taxonomy" id="206669"/>
    <lineage>
        <taxon>Eukaryota</taxon>
        <taxon>Metazoa</taxon>
        <taxon>Echinodermata</taxon>
        <taxon>Eleutherozoa</taxon>
        <taxon>Echinozoa</taxon>
        <taxon>Holothuroidea</taxon>
        <taxon>Aspidochirotacea</taxon>
        <taxon>Aspidochirotida</taxon>
        <taxon>Holothuriidae</taxon>
        <taxon>Holothuria</taxon>
    </lineage>
</organism>
<dbReference type="InterPro" id="IPR013642">
    <property type="entry name" value="CLCA_N"/>
</dbReference>
<proteinExistence type="predicted"/>
<dbReference type="PROSITE" id="PS50234">
    <property type="entry name" value="VWFA"/>
    <property type="match status" value="1"/>
</dbReference>
<reference evidence="5" key="1">
    <citation type="submission" date="2021-10" db="EMBL/GenBank/DDBJ databases">
        <title>Tropical sea cucumber genome reveals ecological adaptation and Cuvierian tubules defense mechanism.</title>
        <authorList>
            <person name="Chen T."/>
        </authorList>
    </citation>
    <scope>NUCLEOTIDE SEQUENCE</scope>
    <source>
        <strain evidence="5">Nanhai2018</strain>
        <tissue evidence="5">Muscle</tissue>
    </source>
</reference>
<evidence type="ECO:0000259" key="4">
    <source>
        <dbReference type="PROSITE" id="PS50234"/>
    </source>
</evidence>